<dbReference type="PANTHER" id="PTHR11138">
    <property type="entry name" value="METHIONYL-TRNA FORMYLTRANSFERASE"/>
    <property type="match status" value="1"/>
</dbReference>
<dbReference type="STRING" id="1144748.KS2013_1445"/>
<dbReference type="AlphaFoldDB" id="A0A1B3BBK4"/>
<reference evidence="3" key="1">
    <citation type="submission" date="2015-08" db="EMBL/GenBank/DDBJ databases">
        <authorList>
            <person name="Kim K.M."/>
        </authorList>
    </citation>
    <scope>NUCLEOTIDE SEQUENCE [LARGE SCALE GENOMIC DNA]</scope>
    <source>
        <strain evidence="3">KCTC 23892</strain>
    </source>
</reference>
<evidence type="ECO:0000313" key="3">
    <source>
        <dbReference type="Proteomes" id="UP000094147"/>
    </source>
</evidence>
<organism evidence="2 3">
    <name type="scientific">Kangiella sediminilitoris</name>
    <dbReference type="NCBI Taxonomy" id="1144748"/>
    <lineage>
        <taxon>Bacteria</taxon>
        <taxon>Pseudomonadati</taxon>
        <taxon>Pseudomonadota</taxon>
        <taxon>Gammaproteobacteria</taxon>
        <taxon>Kangiellales</taxon>
        <taxon>Kangiellaceae</taxon>
        <taxon>Kangiella</taxon>
    </lineage>
</organism>
<dbReference type="PANTHER" id="PTHR11138:SF5">
    <property type="entry name" value="METHIONYL-TRNA FORMYLTRANSFERASE, MITOCHONDRIAL"/>
    <property type="match status" value="1"/>
</dbReference>
<dbReference type="EMBL" id="CP012418">
    <property type="protein sequence ID" value="AOE50157.1"/>
    <property type="molecule type" value="Genomic_DNA"/>
</dbReference>
<dbReference type="InterPro" id="IPR002376">
    <property type="entry name" value="Formyl_transf_N"/>
</dbReference>
<protein>
    <submittedName>
        <fullName evidence="2">Formyl transferase</fullName>
    </submittedName>
</protein>
<keyword evidence="2" id="KW-0808">Transferase</keyword>
<sequence>MKVIVITQDDPFYLAENLDYLFSNLPKSVEVAGCIVSNVSPFGKKESFLAKSFKTLRIFGLGFFVRYAMKYIVARFSKSKKVGHILQKHEIPRVDLEQSINSQVSLQTIRSYQPDLLISIAGNEIFKKPLIELAPEGCLNLHTALLPKYRGLMPSFWVLKNQEVSTGVSVFFVDEGIDSGPILVQKEILLEGMTQERLIKVSKKIGMDAIIEAVEKIQKGDVSTIPNNDVDMSYYRFPTKEDVREFKSIGARFY</sequence>
<dbReference type="SUPFAM" id="SSF53328">
    <property type="entry name" value="Formyltransferase"/>
    <property type="match status" value="1"/>
</dbReference>
<keyword evidence="3" id="KW-1185">Reference proteome</keyword>
<gene>
    <name evidence="2" type="ORF">KS2013_1445</name>
</gene>
<dbReference type="GO" id="GO:0004479">
    <property type="term" value="F:methionyl-tRNA formyltransferase activity"/>
    <property type="evidence" value="ECO:0007669"/>
    <property type="project" value="TreeGrafter"/>
</dbReference>
<dbReference type="OrthoDB" id="467573at2"/>
<dbReference type="Pfam" id="PF00551">
    <property type="entry name" value="Formyl_trans_N"/>
    <property type="match status" value="1"/>
</dbReference>
<dbReference type="Proteomes" id="UP000094147">
    <property type="component" value="Chromosome"/>
</dbReference>
<dbReference type="RefSeq" id="WP_068991895.1">
    <property type="nucleotide sequence ID" value="NZ_CP012418.1"/>
</dbReference>
<dbReference type="CDD" id="cd08369">
    <property type="entry name" value="FMT_core"/>
    <property type="match status" value="1"/>
</dbReference>
<dbReference type="GO" id="GO:0005829">
    <property type="term" value="C:cytosol"/>
    <property type="evidence" value="ECO:0007669"/>
    <property type="project" value="TreeGrafter"/>
</dbReference>
<feature type="domain" description="Formyl transferase N-terminal" evidence="1">
    <location>
        <begin position="102"/>
        <end position="213"/>
    </location>
</feature>
<proteinExistence type="predicted"/>
<evidence type="ECO:0000313" key="2">
    <source>
        <dbReference type="EMBL" id="AOE50157.1"/>
    </source>
</evidence>
<name>A0A1B3BBK4_9GAMM</name>
<dbReference type="Gene3D" id="3.40.50.12230">
    <property type="match status" value="1"/>
</dbReference>
<dbReference type="KEGG" id="ksd:KS2013_1445"/>
<dbReference type="PATRIC" id="fig|1144748.3.peg.1455"/>
<evidence type="ECO:0000259" key="1">
    <source>
        <dbReference type="Pfam" id="PF00551"/>
    </source>
</evidence>
<accession>A0A1B3BBK4</accession>
<dbReference type="InterPro" id="IPR036477">
    <property type="entry name" value="Formyl_transf_N_sf"/>
</dbReference>